<dbReference type="EMBL" id="OX465085">
    <property type="protein sequence ID" value="CAI9303142.1"/>
    <property type="molecule type" value="Genomic_DNA"/>
</dbReference>
<name>A0AA36A4N8_LACSI</name>
<keyword evidence="2" id="KW-1185">Reference proteome</keyword>
<accession>A0AA36A4N8</accession>
<evidence type="ECO:0000313" key="1">
    <source>
        <dbReference type="EMBL" id="CAI9303142.1"/>
    </source>
</evidence>
<dbReference type="Proteomes" id="UP001177003">
    <property type="component" value="Chromosome 9"/>
</dbReference>
<proteinExistence type="predicted"/>
<evidence type="ECO:0000313" key="2">
    <source>
        <dbReference type="Proteomes" id="UP001177003"/>
    </source>
</evidence>
<organism evidence="1 2">
    <name type="scientific">Lactuca saligna</name>
    <name type="common">Willowleaf lettuce</name>
    <dbReference type="NCBI Taxonomy" id="75948"/>
    <lineage>
        <taxon>Eukaryota</taxon>
        <taxon>Viridiplantae</taxon>
        <taxon>Streptophyta</taxon>
        <taxon>Embryophyta</taxon>
        <taxon>Tracheophyta</taxon>
        <taxon>Spermatophyta</taxon>
        <taxon>Magnoliopsida</taxon>
        <taxon>eudicotyledons</taxon>
        <taxon>Gunneridae</taxon>
        <taxon>Pentapetalae</taxon>
        <taxon>asterids</taxon>
        <taxon>campanulids</taxon>
        <taxon>Asterales</taxon>
        <taxon>Asteraceae</taxon>
        <taxon>Cichorioideae</taxon>
        <taxon>Cichorieae</taxon>
        <taxon>Lactucinae</taxon>
        <taxon>Lactuca</taxon>
    </lineage>
</organism>
<reference evidence="1" key="1">
    <citation type="submission" date="2023-04" db="EMBL/GenBank/DDBJ databases">
        <authorList>
            <person name="Vijverberg K."/>
            <person name="Xiong W."/>
            <person name="Schranz E."/>
        </authorList>
    </citation>
    <scope>NUCLEOTIDE SEQUENCE</scope>
</reference>
<sequence length="105" mass="11389">METLVGHDISQLERLHIKCLVGSSLVIEKVVIPNSPSKLESSMDSAITPSSIGTTMLGVPSPTKSIVKVDSDSRKPPSSSAKVVLKGPSFKRKLDQRKLFLYVKL</sequence>
<dbReference type="AlphaFoldDB" id="A0AA36A4N8"/>
<protein>
    <submittedName>
        <fullName evidence="1">Uncharacterized protein</fullName>
    </submittedName>
</protein>
<gene>
    <name evidence="1" type="ORF">LSALG_LOCUS41597</name>
</gene>